<dbReference type="KEGG" id="nfn:NFRAN_0665"/>
<dbReference type="Proteomes" id="UP000294299">
    <property type="component" value="Chromosome NFRAN"/>
</dbReference>
<evidence type="ECO:0000256" key="1">
    <source>
        <dbReference type="SAM" id="MobiDB-lite"/>
    </source>
</evidence>
<dbReference type="InterPro" id="IPR009563">
    <property type="entry name" value="SSSCA1"/>
</dbReference>
<feature type="region of interest" description="Disordered" evidence="1">
    <location>
        <begin position="49"/>
        <end position="74"/>
    </location>
</feature>
<dbReference type="Pfam" id="PF06677">
    <property type="entry name" value="Auto_anti-p27"/>
    <property type="match status" value="1"/>
</dbReference>
<keyword evidence="3" id="KW-1185">Reference proteome</keyword>
<protein>
    <submittedName>
        <fullName evidence="2">Sjogren's syndrome/scleroderma autoantigen 1 (Autoantigen p27)</fullName>
    </submittedName>
</protein>
<gene>
    <name evidence="2" type="ORF">NFRAN_0665</name>
</gene>
<accession>A0A484I9U4</accession>
<evidence type="ECO:0000313" key="2">
    <source>
        <dbReference type="EMBL" id="VFJ12987.1"/>
    </source>
</evidence>
<dbReference type="AlphaFoldDB" id="A0A484I9U4"/>
<dbReference type="OrthoDB" id="26305at2157"/>
<dbReference type="RefSeq" id="WP_134482974.1">
    <property type="nucleotide sequence ID" value="NZ_LR216287.1"/>
</dbReference>
<proteinExistence type="predicted"/>
<evidence type="ECO:0000313" key="3">
    <source>
        <dbReference type="Proteomes" id="UP000294299"/>
    </source>
</evidence>
<dbReference type="EMBL" id="LR216287">
    <property type="protein sequence ID" value="VFJ12987.1"/>
    <property type="molecule type" value="Genomic_DNA"/>
</dbReference>
<dbReference type="GeneID" id="39420163"/>
<reference evidence="2 3" key="1">
    <citation type="submission" date="2019-02" db="EMBL/GenBank/DDBJ databases">
        <authorList>
            <person name="Lehtovirta-Morley E L."/>
        </authorList>
    </citation>
    <scope>NUCLEOTIDE SEQUENCE [LARGE SCALE GENOMIC DNA]</scope>
    <source>
        <strain evidence="2">NFRAN1</strain>
    </source>
</reference>
<name>A0A484I9U4_9ARCH</name>
<organism evidence="2 3">
    <name type="scientific">Candidatus Nitrosocosmicus franklandianus</name>
    <dbReference type="NCBI Taxonomy" id="1798806"/>
    <lineage>
        <taxon>Archaea</taxon>
        <taxon>Nitrososphaerota</taxon>
        <taxon>Nitrososphaeria</taxon>
        <taxon>Nitrososphaerales</taxon>
        <taxon>Nitrososphaeraceae</taxon>
        <taxon>Candidatus Nitrosocosmicus</taxon>
    </lineage>
</organism>
<sequence length="141" mass="15911">MNNDSIKQGAYYLLRGGTLLAEPCKKCGNLQIKYKGEILCMSCQTNNLNKDTSSRSDTKKSSTSITNLDDPEKSALIDKNSNSKIDKNLVLDETEDKLIRIISDLGVNLVTQESSKELRNSLKCIRKSLEVLELIRRMKRQ</sequence>